<proteinExistence type="inferred from homology"/>
<dbReference type="Pfam" id="PF00908">
    <property type="entry name" value="dTDP_sugar_isom"/>
    <property type="match status" value="1"/>
</dbReference>
<evidence type="ECO:0000256" key="6">
    <source>
        <dbReference type="PIRSR" id="PIRSR600888-3"/>
    </source>
</evidence>
<dbReference type="RefSeq" id="WP_100790792.1">
    <property type="nucleotide sequence ID" value="NZ_NPDQ01000004.1"/>
</dbReference>
<comment type="subunit">
    <text evidence="7">Homodimer.</text>
</comment>
<evidence type="ECO:0000256" key="7">
    <source>
        <dbReference type="RuleBase" id="RU364069"/>
    </source>
</evidence>
<comment type="caution">
    <text evidence="8">The sequence shown here is derived from an EMBL/GenBank/DDBJ whole genome shotgun (WGS) entry which is preliminary data.</text>
</comment>
<dbReference type="EMBL" id="RQFP01000014">
    <property type="protein sequence ID" value="TGK91975.1"/>
    <property type="molecule type" value="Genomic_DNA"/>
</dbReference>
<protein>
    <recommendedName>
        <fullName evidence="4 7">dTDP-4-dehydrorhamnose 3,5-epimerase</fullName>
        <ecNumber evidence="3 7">5.1.3.13</ecNumber>
    </recommendedName>
    <alternativeName>
        <fullName evidence="7">Thymidine diphospho-4-keto-rhamnose 3,5-epimerase</fullName>
    </alternativeName>
</protein>
<evidence type="ECO:0000313" key="8">
    <source>
        <dbReference type="EMBL" id="TGK91975.1"/>
    </source>
</evidence>
<dbReference type="PANTHER" id="PTHR21047:SF2">
    <property type="entry name" value="THYMIDINE DIPHOSPHO-4-KETO-RHAMNOSE 3,5-EPIMERASE"/>
    <property type="match status" value="1"/>
</dbReference>
<comment type="function">
    <text evidence="2 7">Catalyzes the epimerization of the C3' and C5'positions of dTDP-6-deoxy-D-xylo-4-hexulose, forming dTDP-6-deoxy-L-lyxo-4-hexulose.</text>
</comment>
<evidence type="ECO:0000256" key="5">
    <source>
        <dbReference type="PIRSR" id="PIRSR600888-1"/>
    </source>
</evidence>
<evidence type="ECO:0000313" key="9">
    <source>
        <dbReference type="Proteomes" id="UP000297891"/>
    </source>
</evidence>
<dbReference type="PANTHER" id="PTHR21047">
    <property type="entry name" value="DTDP-6-DEOXY-D-GLUCOSE-3,5 EPIMERASE"/>
    <property type="match status" value="1"/>
</dbReference>
<dbReference type="InterPro" id="IPR011051">
    <property type="entry name" value="RmlC_Cupin_sf"/>
</dbReference>
<dbReference type="InterPro" id="IPR000888">
    <property type="entry name" value="RmlC-like"/>
</dbReference>
<evidence type="ECO:0000256" key="4">
    <source>
        <dbReference type="ARBA" id="ARBA00019595"/>
    </source>
</evidence>
<evidence type="ECO:0000256" key="1">
    <source>
        <dbReference type="ARBA" id="ARBA00001298"/>
    </source>
</evidence>
<feature type="site" description="Participates in a stacking interaction with the thymidine ring of dTDP-4-oxo-6-deoxyglucose" evidence="6">
    <location>
        <position position="137"/>
    </location>
</feature>
<comment type="similarity">
    <text evidence="7">Belongs to the dTDP-4-dehydrorhamnose 3,5-epimerase family.</text>
</comment>
<dbReference type="AlphaFoldDB" id="A0A2M9Y1P2"/>
<dbReference type="Proteomes" id="UP000297891">
    <property type="component" value="Unassembled WGS sequence"/>
</dbReference>
<dbReference type="GO" id="GO:0005829">
    <property type="term" value="C:cytosol"/>
    <property type="evidence" value="ECO:0007669"/>
    <property type="project" value="TreeGrafter"/>
</dbReference>
<dbReference type="CDD" id="cd00438">
    <property type="entry name" value="cupin_RmlC"/>
    <property type="match status" value="1"/>
</dbReference>
<comment type="pathway">
    <text evidence="7">Carbohydrate biosynthesis; dTDP-L-rhamnose biosynthesis.</text>
</comment>
<dbReference type="Gene3D" id="2.60.120.10">
    <property type="entry name" value="Jelly Rolls"/>
    <property type="match status" value="1"/>
</dbReference>
<gene>
    <name evidence="8" type="primary">rfbC</name>
    <name evidence="8" type="ORF">EHQ30_17490</name>
</gene>
<organism evidence="8 9">
    <name type="scientific">Leptospira brenneri</name>
    <dbReference type="NCBI Taxonomy" id="2023182"/>
    <lineage>
        <taxon>Bacteria</taxon>
        <taxon>Pseudomonadati</taxon>
        <taxon>Spirochaetota</taxon>
        <taxon>Spirochaetia</taxon>
        <taxon>Leptospirales</taxon>
        <taxon>Leptospiraceae</taxon>
        <taxon>Leptospira</taxon>
    </lineage>
</organism>
<feature type="active site" description="Proton acceptor" evidence="5">
    <location>
        <position position="61"/>
    </location>
</feature>
<dbReference type="OrthoDB" id="9800680at2"/>
<keyword evidence="7 8" id="KW-0413">Isomerase</keyword>
<dbReference type="GO" id="GO:0019305">
    <property type="term" value="P:dTDP-rhamnose biosynthetic process"/>
    <property type="evidence" value="ECO:0007669"/>
    <property type="project" value="UniProtKB-UniRule"/>
</dbReference>
<dbReference type="UniPathway" id="UPA00124"/>
<keyword evidence="9" id="KW-1185">Reference proteome</keyword>
<evidence type="ECO:0000256" key="2">
    <source>
        <dbReference type="ARBA" id="ARBA00001997"/>
    </source>
</evidence>
<evidence type="ECO:0000256" key="3">
    <source>
        <dbReference type="ARBA" id="ARBA00012098"/>
    </source>
</evidence>
<name>A0A2M9Y1P2_9LEPT</name>
<dbReference type="NCBIfam" id="TIGR01221">
    <property type="entry name" value="rmlC"/>
    <property type="match status" value="1"/>
</dbReference>
<accession>A0A2M9Y1P2</accession>
<dbReference type="EC" id="5.1.3.13" evidence="3 7"/>
<sequence length="183" mass="20525">MKTQVFPISGPVLIFPTVHGDDRGFFLESFKASQYAEFGIPSLFKQDNHSKSNKNVLRGLHFQAPSMDQGKLVRVVRGSVLDVAVDIRKSSKTYGQHVAVTLTEKNHEIFWVPSGFAHGFLVLEDNTEFLYKVTNEYSKESEGGILFNDPSLGIDWGINSETCILSDKDRILPLLKDFVSPFV</sequence>
<dbReference type="GO" id="GO:0008830">
    <property type="term" value="F:dTDP-4-dehydrorhamnose 3,5-epimerase activity"/>
    <property type="evidence" value="ECO:0007669"/>
    <property type="project" value="UniProtKB-UniRule"/>
</dbReference>
<dbReference type="GO" id="GO:0000271">
    <property type="term" value="P:polysaccharide biosynthetic process"/>
    <property type="evidence" value="ECO:0007669"/>
    <property type="project" value="TreeGrafter"/>
</dbReference>
<dbReference type="InterPro" id="IPR014710">
    <property type="entry name" value="RmlC-like_jellyroll"/>
</dbReference>
<comment type="catalytic activity">
    <reaction evidence="1 7">
        <text>dTDP-4-dehydro-6-deoxy-alpha-D-glucose = dTDP-4-dehydro-beta-L-rhamnose</text>
        <dbReference type="Rhea" id="RHEA:16969"/>
        <dbReference type="ChEBI" id="CHEBI:57649"/>
        <dbReference type="ChEBI" id="CHEBI:62830"/>
        <dbReference type="EC" id="5.1.3.13"/>
    </reaction>
</comment>
<reference evidence="8" key="1">
    <citation type="journal article" date="2019" name="PLoS Negl. Trop. Dis.">
        <title>Revisiting the worldwide diversity of Leptospira species in the environment.</title>
        <authorList>
            <person name="Vincent A.T."/>
            <person name="Schiettekatte O."/>
            <person name="Bourhy P."/>
            <person name="Veyrier F.J."/>
            <person name="Picardeau M."/>
        </authorList>
    </citation>
    <scope>NUCLEOTIDE SEQUENCE [LARGE SCALE GENOMIC DNA]</scope>
    <source>
        <strain evidence="8">201800277</strain>
    </source>
</reference>
<dbReference type="SUPFAM" id="SSF51182">
    <property type="entry name" value="RmlC-like cupins"/>
    <property type="match status" value="1"/>
</dbReference>
<feature type="active site" description="Proton donor" evidence="5">
    <location>
        <position position="131"/>
    </location>
</feature>